<dbReference type="Proteomes" id="UP000681722">
    <property type="component" value="Unassembled WGS sequence"/>
</dbReference>
<dbReference type="EMBL" id="CAJOBC010088159">
    <property type="protein sequence ID" value="CAF4365175.1"/>
    <property type="molecule type" value="Genomic_DNA"/>
</dbReference>
<evidence type="ECO:0000313" key="1">
    <source>
        <dbReference type="EMBL" id="CAF1309926.1"/>
    </source>
</evidence>
<sequence>MNVEYNANTSRYLPKNLSSIEKNYENEYFHYDRSAQMVSMKLLDINPYRVHLKQVYPEKIDEYELTDDMLNVLKTYTNSTSSGNDCYLKTNLNLLTNNDIDWVYTNKLYSLIKGLDQEDIRHVYYRGLNLNDTEIIYYMNKQNDYYYTNSFYSFTIDRLLTYSGNAIIILRISPDNHLNIANIWKWSHAPEEKEAILSIGSKLKILSVHYFGYKWEIEVELAKDDD</sequence>
<evidence type="ECO:0000313" key="2">
    <source>
        <dbReference type="EMBL" id="CAF1503760.1"/>
    </source>
</evidence>
<reference evidence="2" key="1">
    <citation type="submission" date="2021-02" db="EMBL/GenBank/DDBJ databases">
        <authorList>
            <person name="Nowell W R."/>
        </authorList>
    </citation>
    <scope>NUCLEOTIDE SEQUENCE</scope>
</reference>
<accession>A0A815TJ83</accession>
<dbReference type="Proteomes" id="UP000677228">
    <property type="component" value="Unassembled WGS sequence"/>
</dbReference>
<organism evidence="2 5">
    <name type="scientific">Didymodactylos carnosus</name>
    <dbReference type="NCBI Taxonomy" id="1234261"/>
    <lineage>
        <taxon>Eukaryota</taxon>
        <taxon>Metazoa</taxon>
        <taxon>Spiralia</taxon>
        <taxon>Gnathifera</taxon>
        <taxon>Rotifera</taxon>
        <taxon>Eurotatoria</taxon>
        <taxon>Bdelloidea</taxon>
        <taxon>Philodinida</taxon>
        <taxon>Philodinidae</taxon>
        <taxon>Didymodactylos</taxon>
    </lineage>
</organism>
<dbReference type="SUPFAM" id="SSF56399">
    <property type="entry name" value="ADP-ribosylation"/>
    <property type="match status" value="1"/>
</dbReference>
<dbReference type="EMBL" id="CAJNOQ010022634">
    <property type="protein sequence ID" value="CAF1503760.1"/>
    <property type="molecule type" value="Genomic_DNA"/>
</dbReference>
<dbReference type="Proteomes" id="UP000682733">
    <property type="component" value="Unassembled WGS sequence"/>
</dbReference>
<dbReference type="AlphaFoldDB" id="A0A815TJ83"/>
<evidence type="ECO:0000313" key="4">
    <source>
        <dbReference type="EMBL" id="CAF4365175.1"/>
    </source>
</evidence>
<name>A0A815TJ83_9BILA</name>
<keyword evidence="5" id="KW-1185">Reference proteome</keyword>
<dbReference type="EMBL" id="CAJOBA010041628">
    <property type="protein sequence ID" value="CAF4117610.1"/>
    <property type="molecule type" value="Genomic_DNA"/>
</dbReference>
<evidence type="ECO:0000313" key="3">
    <source>
        <dbReference type="EMBL" id="CAF4117610.1"/>
    </source>
</evidence>
<comment type="caution">
    <text evidence="2">The sequence shown here is derived from an EMBL/GenBank/DDBJ whole genome shotgun (WGS) entry which is preliminary data.</text>
</comment>
<dbReference type="EMBL" id="CAJNOK010020043">
    <property type="protein sequence ID" value="CAF1309926.1"/>
    <property type="molecule type" value="Genomic_DNA"/>
</dbReference>
<dbReference type="Proteomes" id="UP000663829">
    <property type="component" value="Unassembled WGS sequence"/>
</dbReference>
<gene>
    <name evidence="2" type="ORF">GPM918_LOCUS36798</name>
    <name evidence="1" type="ORF">OVA965_LOCUS28933</name>
    <name evidence="4" type="ORF">SRO942_LOCUS37549</name>
    <name evidence="3" type="ORF">TMI583_LOCUS29695</name>
</gene>
<proteinExistence type="predicted"/>
<dbReference type="OrthoDB" id="9977227at2759"/>
<protein>
    <submittedName>
        <fullName evidence="2">Uncharacterized protein</fullName>
    </submittedName>
</protein>
<evidence type="ECO:0000313" key="5">
    <source>
        <dbReference type="Proteomes" id="UP000663829"/>
    </source>
</evidence>
<dbReference type="Gene3D" id="3.90.176.10">
    <property type="entry name" value="Toxin ADP-ribosyltransferase, Chain A, domain 1"/>
    <property type="match status" value="1"/>
</dbReference>